<comment type="similarity">
    <text evidence="7">Belongs to the sugar phosphate cyclases superfamily. Dehydroquinate synthase family.</text>
</comment>
<dbReference type="PANTHER" id="PTHR43622">
    <property type="entry name" value="3-DEHYDROQUINATE SYNTHASE"/>
    <property type="match status" value="1"/>
</dbReference>
<evidence type="ECO:0000256" key="18">
    <source>
        <dbReference type="ARBA" id="ARBA00023285"/>
    </source>
</evidence>
<accession>A0A150FPI1</accession>
<evidence type="ECO:0000256" key="10">
    <source>
        <dbReference type="ARBA" id="ARBA00022490"/>
    </source>
</evidence>
<protein>
    <recommendedName>
        <fullName evidence="9 19">3-dehydroquinate synthase</fullName>
        <ecNumber evidence="8 19">4.2.3.4</ecNumber>
    </recommendedName>
</protein>
<evidence type="ECO:0000256" key="15">
    <source>
        <dbReference type="ARBA" id="ARBA00023027"/>
    </source>
</evidence>
<comment type="cofactor">
    <cofactor evidence="4">
        <name>Zn(2+)</name>
        <dbReference type="ChEBI" id="CHEBI:29105"/>
    </cofactor>
</comment>
<dbReference type="InterPro" id="IPR056179">
    <property type="entry name" value="DHQS_C"/>
</dbReference>
<dbReference type="GO" id="GO:0000166">
    <property type="term" value="F:nucleotide binding"/>
    <property type="evidence" value="ECO:0007669"/>
    <property type="project" value="UniProtKB-KW"/>
</dbReference>
<dbReference type="FunFam" id="3.40.50.1970:FF:000007">
    <property type="entry name" value="Pentafunctional AROM polypeptide"/>
    <property type="match status" value="1"/>
</dbReference>
<dbReference type="AlphaFoldDB" id="A0A150FPI1"/>
<evidence type="ECO:0000256" key="20">
    <source>
        <dbReference type="SAM" id="Phobius"/>
    </source>
</evidence>
<dbReference type="InterPro" id="IPR016037">
    <property type="entry name" value="DHQ_synth_AroB"/>
</dbReference>
<keyword evidence="20" id="KW-1133">Transmembrane helix</keyword>
<keyword evidence="20" id="KW-0472">Membrane</keyword>
<keyword evidence="12" id="KW-0479">Metal-binding</keyword>
<dbReference type="InterPro" id="IPR030963">
    <property type="entry name" value="DHQ_synth_fam"/>
</dbReference>
<reference evidence="23 25" key="1">
    <citation type="submission" date="2016-02" db="EMBL/GenBank/DDBJ databases">
        <title>Draft genome sequence for Clostridium paradoxum JW-YL-7.</title>
        <authorList>
            <person name="Utturkar S.M."/>
            <person name="Lancaster A."/>
            <person name="Poole F.L."/>
            <person name="Adams M.W."/>
            <person name="Brown S.D."/>
        </authorList>
    </citation>
    <scope>NUCLEOTIDE SEQUENCE [LARGE SCALE GENOMIC DNA]</scope>
    <source>
        <strain evidence="23 25">JW-YL-7</strain>
    </source>
</reference>
<comment type="pathway">
    <text evidence="6">Metabolic intermediate biosynthesis; chorismate biosynthesis; chorismate from D-erythrose 4-phosphate and phosphoenolpyruvate: step 2/7.</text>
</comment>
<evidence type="ECO:0000313" key="25">
    <source>
        <dbReference type="Proteomes" id="UP000092605"/>
    </source>
</evidence>
<dbReference type="OrthoDB" id="9806583at2"/>
<dbReference type="PATRIC" id="fig|1121328.3.peg.608"/>
<organism evidence="23 25">
    <name type="scientific">Alkalithermobacter thermoalcaliphilus JW-YL-7 = DSM 7308</name>
    <dbReference type="NCBI Taxonomy" id="1121328"/>
    <lineage>
        <taxon>Bacteria</taxon>
        <taxon>Bacillati</taxon>
        <taxon>Bacillota</taxon>
        <taxon>Clostridia</taxon>
        <taxon>Peptostreptococcales</taxon>
        <taxon>Tepidibacteraceae</taxon>
        <taxon>Alkalithermobacter</taxon>
    </lineage>
</organism>
<reference evidence="24 26" key="2">
    <citation type="submission" date="2016-11" db="EMBL/GenBank/DDBJ databases">
        <authorList>
            <person name="Varghese N."/>
            <person name="Submissions S."/>
        </authorList>
    </citation>
    <scope>NUCLEOTIDE SEQUENCE [LARGE SCALE GENOMIC DNA]</scope>
    <source>
        <strain evidence="24 26">DSM 7308</strain>
    </source>
</reference>
<dbReference type="CDD" id="cd08195">
    <property type="entry name" value="DHQS"/>
    <property type="match status" value="1"/>
</dbReference>
<evidence type="ECO:0000256" key="7">
    <source>
        <dbReference type="ARBA" id="ARBA00005412"/>
    </source>
</evidence>
<dbReference type="InterPro" id="IPR030960">
    <property type="entry name" value="DHQS/DOIS_N"/>
</dbReference>
<feature type="domain" description="3-dehydroquinate synthase N-terminal" evidence="21">
    <location>
        <begin position="52"/>
        <end position="164"/>
    </location>
</feature>
<gene>
    <name evidence="23" type="ORF">JWYL7_0606</name>
    <name evidence="24" type="ORF">SAMN05661008_01754</name>
</gene>
<evidence type="ECO:0000256" key="5">
    <source>
        <dbReference type="ARBA" id="ARBA00004496"/>
    </source>
</evidence>
<evidence type="ECO:0000256" key="13">
    <source>
        <dbReference type="ARBA" id="ARBA00022741"/>
    </source>
</evidence>
<dbReference type="NCBIfam" id="TIGR01357">
    <property type="entry name" value="aroB"/>
    <property type="match status" value="1"/>
</dbReference>
<dbReference type="Gene3D" id="1.20.1090.10">
    <property type="entry name" value="Dehydroquinate synthase-like - alpha domain"/>
    <property type="match status" value="1"/>
</dbReference>
<evidence type="ECO:0000256" key="14">
    <source>
        <dbReference type="ARBA" id="ARBA00022833"/>
    </source>
</evidence>
<sequence length="344" mass="38970">MDKKSKIYISHSFDDILIDNTFDKILIVTDKNVENLYLKSILSKIQDKTYVYVIEPGEKSKTLDTYKEIFTFALEKGLTRKSLIIALGGGVVGDISGFVASTYMRGLSLLHCPTTLLSQVDSSIGGKTGINIGNFKNVMGTFYNADSIYINISTLTTLSDEDFISGMAEVIKYSLIWDYDFLDYLIYKRKSILDKDKTVLCNIVKKCIDIKSYIVENDHRETGLRKILNLGHSFGHGIERLGNLPHGYAVSIGTCMAFKLSLDRNLIGKNYYDKLINTYKDFGLPVSFEGISEFEILDIMKKDKKNNFSKYNLVLPVDFGKVQVFDDINEEEIISVIKEVKNDF</sequence>
<evidence type="ECO:0000256" key="12">
    <source>
        <dbReference type="ARBA" id="ARBA00022723"/>
    </source>
</evidence>
<comment type="subcellular location">
    <subcellularLocation>
        <location evidence="5">Cytoplasm</location>
    </subcellularLocation>
</comment>
<feature type="domain" description="3-dehydroquinate synthase C-terminal" evidence="22">
    <location>
        <begin position="166"/>
        <end position="306"/>
    </location>
</feature>
<dbReference type="STRING" id="1121328.JWYL7_0606"/>
<evidence type="ECO:0000256" key="9">
    <source>
        <dbReference type="ARBA" id="ARBA00017684"/>
    </source>
</evidence>
<evidence type="ECO:0000256" key="8">
    <source>
        <dbReference type="ARBA" id="ARBA00013031"/>
    </source>
</evidence>
<keyword evidence="10" id="KW-0963">Cytoplasm</keyword>
<keyword evidence="26" id="KW-1185">Reference proteome</keyword>
<evidence type="ECO:0000313" key="24">
    <source>
        <dbReference type="EMBL" id="SHL25343.1"/>
    </source>
</evidence>
<feature type="transmembrane region" description="Helical" evidence="20">
    <location>
        <begin position="83"/>
        <end position="104"/>
    </location>
</feature>
<dbReference type="GO" id="GO:0003856">
    <property type="term" value="F:3-dehydroquinate synthase activity"/>
    <property type="evidence" value="ECO:0007669"/>
    <property type="project" value="UniProtKB-UniRule"/>
</dbReference>
<dbReference type="RefSeq" id="WP_066068880.1">
    <property type="nucleotide sequence ID" value="NZ_FRBG01000018.1"/>
</dbReference>
<keyword evidence="17 23" id="KW-0456">Lyase</keyword>
<evidence type="ECO:0000256" key="1">
    <source>
        <dbReference type="ARBA" id="ARBA00001393"/>
    </source>
</evidence>
<dbReference type="GO" id="GO:0009423">
    <property type="term" value="P:chorismate biosynthetic process"/>
    <property type="evidence" value="ECO:0007669"/>
    <property type="project" value="UniProtKB-UniRule"/>
</dbReference>
<evidence type="ECO:0000256" key="2">
    <source>
        <dbReference type="ARBA" id="ARBA00001911"/>
    </source>
</evidence>
<evidence type="ECO:0000256" key="6">
    <source>
        <dbReference type="ARBA" id="ARBA00004661"/>
    </source>
</evidence>
<keyword evidence="15" id="KW-0520">NAD</keyword>
<dbReference type="SUPFAM" id="SSF56796">
    <property type="entry name" value="Dehydroquinate synthase-like"/>
    <property type="match status" value="1"/>
</dbReference>
<dbReference type="Gene3D" id="3.40.50.1970">
    <property type="match status" value="1"/>
</dbReference>
<evidence type="ECO:0000256" key="16">
    <source>
        <dbReference type="ARBA" id="ARBA00023141"/>
    </source>
</evidence>
<evidence type="ECO:0000256" key="3">
    <source>
        <dbReference type="ARBA" id="ARBA00001941"/>
    </source>
</evidence>
<dbReference type="GO" id="GO:0005737">
    <property type="term" value="C:cytoplasm"/>
    <property type="evidence" value="ECO:0007669"/>
    <property type="project" value="UniProtKB-SubCell"/>
</dbReference>
<keyword evidence="14" id="KW-0862">Zinc</keyword>
<dbReference type="PANTHER" id="PTHR43622:SF7">
    <property type="entry name" value="3-DEHYDROQUINATE SYNTHASE, CHLOROPLASTIC"/>
    <property type="match status" value="1"/>
</dbReference>
<dbReference type="Pfam" id="PF01761">
    <property type="entry name" value="DHQ_synthase"/>
    <property type="match status" value="1"/>
</dbReference>
<dbReference type="GO" id="GO:0009073">
    <property type="term" value="P:aromatic amino acid family biosynthetic process"/>
    <property type="evidence" value="ECO:0007669"/>
    <property type="project" value="UniProtKB-KW"/>
</dbReference>
<dbReference type="PIRSF" id="PIRSF001455">
    <property type="entry name" value="DHQ_synth"/>
    <property type="match status" value="1"/>
</dbReference>
<dbReference type="GO" id="GO:0008652">
    <property type="term" value="P:amino acid biosynthetic process"/>
    <property type="evidence" value="ECO:0007669"/>
    <property type="project" value="UniProtKB-KW"/>
</dbReference>
<proteinExistence type="inferred from homology"/>
<comment type="caution">
    <text evidence="23">The sequence shown here is derived from an EMBL/GenBank/DDBJ whole genome shotgun (WGS) entry which is preliminary data.</text>
</comment>
<evidence type="ECO:0000313" key="26">
    <source>
        <dbReference type="Proteomes" id="UP000323392"/>
    </source>
</evidence>
<keyword evidence="18" id="KW-0170">Cobalt</keyword>
<name>A0A150FPI1_CLOPD</name>
<evidence type="ECO:0000259" key="22">
    <source>
        <dbReference type="Pfam" id="PF24621"/>
    </source>
</evidence>
<dbReference type="Proteomes" id="UP000323392">
    <property type="component" value="Unassembled WGS sequence"/>
</dbReference>
<dbReference type="Proteomes" id="UP000092605">
    <property type="component" value="Unassembled WGS sequence"/>
</dbReference>
<dbReference type="Pfam" id="PF24621">
    <property type="entry name" value="DHQS_C"/>
    <property type="match status" value="1"/>
</dbReference>
<evidence type="ECO:0000256" key="4">
    <source>
        <dbReference type="ARBA" id="ARBA00001947"/>
    </source>
</evidence>
<evidence type="ECO:0000256" key="11">
    <source>
        <dbReference type="ARBA" id="ARBA00022605"/>
    </source>
</evidence>
<comment type="catalytic activity">
    <reaction evidence="1">
        <text>7-phospho-2-dehydro-3-deoxy-D-arabino-heptonate = 3-dehydroquinate + phosphate</text>
        <dbReference type="Rhea" id="RHEA:21968"/>
        <dbReference type="ChEBI" id="CHEBI:32364"/>
        <dbReference type="ChEBI" id="CHEBI:43474"/>
        <dbReference type="ChEBI" id="CHEBI:58394"/>
        <dbReference type="EC" id="4.2.3.4"/>
    </reaction>
</comment>
<keyword evidence="11" id="KW-0028">Amino-acid biosynthesis</keyword>
<keyword evidence="13" id="KW-0547">Nucleotide-binding</keyword>
<evidence type="ECO:0000313" key="23">
    <source>
        <dbReference type="EMBL" id="KXZ39531.1"/>
    </source>
</evidence>
<dbReference type="EC" id="4.2.3.4" evidence="8 19"/>
<evidence type="ECO:0000256" key="17">
    <source>
        <dbReference type="ARBA" id="ARBA00023239"/>
    </source>
</evidence>
<keyword evidence="20" id="KW-0812">Transmembrane</keyword>
<evidence type="ECO:0000256" key="19">
    <source>
        <dbReference type="NCBIfam" id="TIGR01357"/>
    </source>
</evidence>
<dbReference type="EMBL" id="FRBG01000018">
    <property type="protein sequence ID" value="SHL25343.1"/>
    <property type="molecule type" value="Genomic_DNA"/>
</dbReference>
<dbReference type="GO" id="GO:0046872">
    <property type="term" value="F:metal ion binding"/>
    <property type="evidence" value="ECO:0007669"/>
    <property type="project" value="UniProtKB-KW"/>
</dbReference>
<comment type="cofactor">
    <cofactor evidence="2">
        <name>NAD(+)</name>
        <dbReference type="ChEBI" id="CHEBI:57540"/>
    </cofactor>
</comment>
<dbReference type="InterPro" id="IPR050071">
    <property type="entry name" value="Dehydroquinate_synthase"/>
</dbReference>
<keyword evidence="16" id="KW-0057">Aromatic amino acid biosynthesis</keyword>
<comment type="cofactor">
    <cofactor evidence="3">
        <name>Co(2+)</name>
        <dbReference type="ChEBI" id="CHEBI:48828"/>
    </cofactor>
</comment>
<dbReference type="EMBL" id="LSFY01000001">
    <property type="protein sequence ID" value="KXZ39531.1"/>
    <property type="molecule type" value="Genomic_DNA"/>
</dbReference>
<evidence type="ECO:0000259" key="21">
    <source>
        <dbReference type="Pfam" id="PF01761"/>
    </source>
</evidence>